<evidence type="ECO:0000256" key="5">
    <source>
        <dbReference type="ARBA" id="ARBA00023136"/>
    </source>
</evidence>
<keyword evidence="5 6" id="KW-0472">Membrane</keyword>
<proteinExistence type="predicted"/>
<keyword evidence="3" id="KW-0256">Endoplasmic reticulum</keyword>
<dbReference type="OrthoDB" id="19981at2759"/>
<reference evidence="10" key="2">
    <citation type="journal article" date="2018" name="Nat. Microbiol.">
        <title>Leveraging single-cell genomics to expand the fungal tree of life.</title>
        <authorList>
            <person name="Ahrendt S.R."/>
            <person name="Quandt C.A."/>
            <person name="Ciobanu D."/>
            <person name="Clum A."/>
            <person name="Salamov A."/>
            <person name="Andreopoulos B."/>
            <person name="Cheng J.F."/>
            <person name="Woyke T."/>
            <person name="Pelin A."/>
            <person name="Henrissat B."/>
            <person name="Reynolds N.K."/>
            <person name="Benny G.L."/>
            <person name="Smith M.E."/>
            <person name="James T.Y."/>
            <person name="Grigoriev I.V."/>
        </authorList>
    </citation>
    <scope>NUCLEOTIDE SEQUENCE [LARGE SCALE GENOMIC DNA]</scope>
    <source>
        <strain evidence="10">CSF55</strain>
    </source>
</reference>
<dbReference type="Proteomes" id="UP000030755">
    <property type="component" value="Unassembled WGS sequence"/>
</dbReference>
<evidence type="ECO:0000313" key="7">
    <source>
        <dbReference type="EMBL" id="EPZ36243.1"/>
    </source>
</evidence>
<reference evidence="7 9" key="1">
    <citation type="journal article" date="2013" name="Curr. Biol.">
        <title>Shared signatures of parasitism and phylogenomics unite Cryptomycota and microsporidia.</title>
        <authorList>
            <person name="James T.Y."/>
            <person name="Pelin A."/>
            <person name="Bonen L."/>
            <person name="Ahrendt S."/>
            <person name="Sain D."/>
            <person name="Corradi N."/>
            <person name="Stajich J.E."/>
        </authorList>
    </citation>
    <scope>NUCLEOTIDE SEQUENCE [LARGE SCALE GENOMIC DNA]</scope>
    <source>
        <strain evidence="7">CSF55</strain>
        <strain evidence="7">CSF55</strain>
    </source>
</reference>
<evidence type="ECO:0000256" key="3">
    <source>
        <dbReference type="ARBA" id="ARBA00022824"/>
    </source>
</evidence>
<gene>
    <name evidence="7" type="ORF">O9G_003868</name>
    <name evidence="8" type="ORF">ROZALSC1DRAFT_30612</name>
</gene>
<evidence type="ECO:0000256" key="2">
    <source>
        <dbReference type="ARBA" id="ARBA00022692"/>
    </source>
</evidence>
<dbReference type="EMBL" id="ML005754">
    <property type="protein sequence ID" value="RKP17603.1"/>
    <property type="molecule type" value="Genomic_DNA"/>
</dbReference>
<dbReference type="GO" id="GO:0005789">
    <property type="term" value="C:endoplasmic reticulum membrane"/>
    <property type="evidence" value="ECO:0007669"/>
    <property type="project" value="UniProtKB-SubCell"/>
</dbReference>
<dbReference type="EMBL" id="KE560617">
    <property type="protein sequence ID" value="EPZ36243.1"/>
    <property type="molecule type" value="Genomic_DNA"/>
</dbReference>
<dbReference type="Pfam" id="PF11712">
    <property type="entry name" value="Vma12"/>
    <property type="match status" value="1"/>
</dbReference>
<feature type="transmembrane region" description="Helical" evidence="6">
    <location>
        <begin position="156"/>
        <end position="175"/>
    </location>
</feature>
<dbReference type="PANTHER" id="PTHR31394:SF1">
    <property type="entry name" value="TRANSMEMBRANE PROTEIN 199"/>
    <property type="match status" value="1"/>
</dbReference>
<feature type="transmembrane region" description="Helical" evidence="6">
    <location>
        <begin position="187"/>
        <end position="205"/>
    </location>
</feature>
<evidence type="ECO:0000256" key="1">
    <source>
        <dbReference type="ARBA" id="ARBA00004477"/>
    </source>
</evidence>
<sequence>MPLFLKIGPPLQKAIDIAVQIDSIPSTLKSDLSLLCSHPESTCADYTEHYISVSLLSQLSEFLISHERKFKTEEEIERSPYWLHELCKSSSFYFPEQKVSRSKSLQEMLDKAQLKVDTERYESMIRSASFHGYSEMTIRSPGEIDEGKLVKRQMTAILNILFSFVGCIVAVMWAFRNVIPDVGTRVILALIVGMIVLFAEVWLYSRHFHLA</sequence>
<dbReference type="InterPro" id="IPR021013">
    <property type="entry name" value="ATPase_Vma12"/>
</dbReference>
<keyword evidence="9" id="KW-1185">Reference proteome</keyword>
<accession>A0A075B1K9</accession>
<evidence type="ECO:0000313" key="10">
    <source>
        <dbReference type="Proteomes" id="UP000281549"/>
    </source>
</evidence>
<keyword evidence="4 6" id="KW-1133">Transmembrane helix</keyword>
<dbReference type="PANTHER" id="PTHR31394">
    <property type="entry name" value="TRANSMEMBRANE PROTEIN 199"/>
    <property type="match status" value="1"/>
</dbReference>
<evidence type="ECO:0000313" key="8">
    <source>
        <dbReference type="EMBL" id="RKP17603.1"/>
    </source>
</evidence>
<dbReference type="GO" id="GO:0070072">
    <property type="term" value="P:vacuolar proton-transporting V-type ATPase complex assembly"/>
    <property type="evidence" value="ECO:0007669"/>
    <property type="project" value="InterPro"/>
</dbReference>
<protein>
    <submittedName>
        <fullName evidence="7">Uncharacterized protein</fullName>
    </submittedName>
</protein>
<reference evidence="8" key="3">
    <citation type="submission" date="2018-08" db="EMBL/GenBank/DDBJ databases">
        <title>Leveraging single-cell genomics to expand the Fungal Tree of Life.</title>
        <authorList>
            <consortium name="DOE Joint Genome Institute"/>
            <person name="Ahrendt S.R."/>
            <person name="Quandt C.A."/>
            <person name="Ciobanu D."/>
            <person name="Clum A."/>
            <person name="Salamov A."/>
            <person name="Andreopoulos B."/>
            <person name="Cheng J.-F."/>
            <person name="Woyke T."/>
            <person name="Pelin A."/>
            <person name="Henrissat B."/>
            <person name="Reynolds N."/>
            <person name="Benny G.L."/>
            <person name="Smith M.E."/>
            <person name="James T.Y."/>
            <person name="Grigoriev I.V."/>
        </authorList>
    </citation>
    <scope>NUCLEOTIDE SEQUENCE</scope>
    <source>
        <strain evidence="8">CSF55</strain>
    </source>
</reference>
<evidence type="ECO:0000313" key="9">
    <source>
        <dbReference type="Proteomes" id="UP000030755"/>
    </source>
</evidence>
<dbReference type="HOGENOM" id="CLU_1305466_0_0_1"/>
<name>A0A075B1K9_ROZAC</name>
<evidence type="ECO:0000256" key="4">
    <source>
        <dbReference type="ARBA" id="ARBA00022989"/>
    </source>
</evidence>
<comment type="subcellular location">
    <subcellularLocation>
        <location evidence="1">Endoplasmic reticulum membrane</location>
        <topology evidence="1">Multi-pass membrane protein</topology>
    </subcellularLocation>
</comment>
<dbReference type="AlphaFoldDB" id="A0A075B1K9"/>
<organism evidence="7 9">
    <name type="scientific">Rozella allomycis (strain CSF55)</name>
    <dbReference type="NCBI Taxonomy" id="988480"/>
    <lineage>
        <taxon>Eukaryota</taxon>
        <taxon>Fungi</taxon>
        <taxon>Fungi incertae sedis</taxon>
        <taxon>Cryptomycota</taxon>
        <taxon>Cryptomycota incertae sedis</taxon>
        <taxon>Rozella</taxon>
    </lineage>
</organism>
<dbReference type="OMA" id="THIISIC"/>
<dbReference type="Proteomes" id="UP000281549">
    <property type="component" value="Unassembled WGS sequence"/>
</dbReference>
<keyword evidence="2 6" id="KW-0812">Transmembrane</keyword>
<evidence type="ECO:0000256" key="6">
    <source>
        <dbReference type="SAM" id="Phobius"/>
    </source>
</evidence>